<dbReference type="InterPro" id="IPR016181">
    <property type="entry name" value="Acyl_CoA_acyltransferase"/>
</dbReference>
<dbReference type="InParanoid" id="W2RTB9"/>
<dbReference type="PANTHER" id="PTHR42791:SF1">
    <property type="entry name" value="N-ACETYLTRANSFERASE DOMAIN-CONTAINING PROTEIN"/>
    <property type="match status" value="1"/>
</dbReference>
<organism evidence="2 3">
    <name type="scientific">Cyphellophora europaea (strain CBS 101466)</name>
    <name type="common">Phialophora europaea</name>
    <dbReference type="NCBI Taxonomy" id="1220924"/>
    <lineage>
        <taxon>Eukaryota</taxon>
        <taxon>Fungi</taxon>
        <taxon>Dikarya</taxon>
        <taxon>Ascomycota</taxon>
        <taxon>Pezizomycotina</taxon>
        <taxon>Eurotiomycetes</taxon>
        <taxon>Chaetothyriomycetidae</taxon>
        <taxon>Chaetothyriales</taxon>
        <taxon>Cyphellophoraceae</taxon>
        <taxon>Cyphellophora</taxon>
    </lineage>
</organism>
<dbReference type="GeneID" id="19974330"/>
<evidence type="ECO:0000313" key="3">
    <source>
        <dbReference type="Proteomes" id="UP000030752"/>
    </source>
</evidence>
<evidence type="ECO:0000313" key="2">
    <source>
        <dbReference type="EMBL" id="ETN38949.1"/>
    </source>
</evidence>
<dbReference type="OrthoDB" id="4738875at2759"/>
<proteinExistence type="predicted"/>
<dbReference type="eggNOG" id="ENOG502T33F">
    <property type="taxonomic scope" value="Eukaryota"/>
</dbReference>
<dbReference type="CDD" id="cd04301">
    <property type="entry name" value="NAT_SF"/>
    <property type="match status" value="1"/>
</dbReference>
<dbReference type="Proteomes" id="UP000030752">
    <property type="component" value="Unassembled WGS sequence"/>
</dbReference>
<name>W2RTB9_CYPE1</name>
<keyword evidence="3" id="KW-1185">Reference proteome</keyword>
<dbReference type="RefSeq" id="XP_008719538.1">
    <property type="nucleotide sequence ID" value="XM_008721316.1"/>
</dbReference>
<dbReference type="AlphaFoldDB" id="W2RTB9"/>
<evidence type="ECO:0008006" key="4">
    <source>
        <dbReference type="Google" id="ProtNLM"/>
    </source>
</evidence>
<evidence type="ECO:0000256" key="1">
    <source>
        <dbReference type="SAM" id="SignalP"/>
    </source>
</evidence>
<dbReference type="PANTHER" id="PTHR42791">
    <property type="entry name" value="GNAT FAMILY ACETYLTRANSFERASE"/>
    <property type="match status" value="1"/>
</dbReference>
<feature type="signal peptide" evidence="1">
    <location>
        <begin position="1"/>
        <end position="21"/>
    </location>
</feature>
<dbReference type="EMBL" id="KB822722">
    <property type="protein sequence ID" value="ETN38949.1"/>
    <property type="molecule type" value="Genomic_DNA"/>
</dbReference>
<keyword evidence="1" id="KW-0732">Signal</keyword>
<protein>
    <recommendedName>
        <fullName evidence="4">N-acetyltransferase domain-containing protein</fullName>
    </recommendedName>
</protein>
<sequence>MAITLWRSVLASLLLLPLSTAAQPSQIVLAPKPEIRRAKVTDYKDIARITVAAFRESPHFTYLHQFFDQYPNDTYVCFEEEAYVGLQHPRVVGHIATVPAKEPPHERLAVSAGLWVLPEWMDSDPSAASQTRRWSPMVSFLHGLRNECKERDINVTRALDWQPQWEVADKWLEDAYPEDEQLYLASLATLPDYQGHDYAGYVVREALREFKEFPEDGLPGDLYATLIATTAGEPLYFETGFQSLKNVTIDAVDKDESFRFDIMSLRVRHG</sequence>
<dbReference type="SUPFAM" id="SSF55729">
    <property type="entry name" value="Acyl-CoA N-acyltransferases (Nat)"/>
    <property type="match status" value="1"/>
</dbReference>
<accession>W2RTB9</accession>
<reference evidence="2 3" key="1">
    <citation type="submission" date="2013-03" db="EMBL/GenBank/DDBJ databases">
        <title>The Genome Sequence of Phialophora europaea CBS 101466.</title>
        <authorList>
            <consortium name="The Broad Institute Genomics Platform"/>
            <person name="Cuomo C."/>
            <person name="de Hoog S."/>
            <person name="Gorbushina A."/>
            <person name="Walker B."/>
            <person name="Young S.K."/>
            <person name="Zeng Q."/>
            <person name="Gargeya S."/>
            <person name="Fitzgerald M."/>
            <person name="Haas B."/>
            <person name="Abouelleil A."/>
            <person name="Allen A.W."/>
            <person name="Alvarado L."/>
            <person name="Arachchi H.M."/>
            <person name="Berlin A.M."/>
            <person name="Chapman S.B."/>
            <person name="Gainer-Dewar J."/>
            <person name="Goldberg J."/>
            <person name="Griggs A."/>
            <person name="Gujja S."/>
            <person name="Hansen M."/>
            <person name="Howarth C."/>
            <person name="Imamovic A."/>
            <person name="Ireland A."/>
            <person name="Larimer J."/>
            <person name="McCowan C."/>
            <person name="Murphy C."/>
            <person name="Pearson M."/>
            <person name="Poon T.W."/>
            <person name="Priest M."/>
            <person name="Roberts A."/>
            <person name="Saif S."/>
            <person name="Shea T."/>
            <person name="Sisk P."/>
            <person name="Sykes S."/>
            <person name="Wortman J."/>
            <person name="Nusbaum C."/>
            <person name="Birren B."/>
        </authorList>
    </citation>
    <scope>NUCLEOTIDE SEQUENCE [LARGE SCALE GENOMIC DNA]</scope>
    <source>
        <strain evidence="2 3">CBS 101466</strain>
    </source>
</reference>
<dbReference type="HOGENOM" id="CLU_060131_2_0_1"/>
<dbReference type="InterPro" id="IPR052523">
    <property type="entry name" value="Trichothecene_AcTrans"/>
</dbReference>
<gene>
    <name evidence="2" type="ORF">HMPREF1541_06991</name>
</gene>
<dbReference type="Gene3D" id="3.40.630.30">
    <property type="match status" value="1"/>
</dbReference>
<dbReference type="VEuPathDB" id="FungiDB:HMPREF1541_06991"/>
<feature type="chain" id="PRO_5004824003" description="N-acetyltransferase domain-containing protein" evidence="1">
    <location>
        <begin position="22"/>
        <end position="270"/>
    </location>
</feature>